<evidence type="ECO:0000256" key="4">
    <source>
        <dbReference type="PROSITE-ProRule" id="PRU00175"/>
    </source>
</evidence>
<gene>
    <name evidence="6" type="ORF">B296_00040716</name>
</gene>
<feature type="domain" description="RING-type" evidence="5">
    <location>
        <begin position="158"/>
        <end position="198"/>
    </location>
</feature>
<comment type="caution">
    <text evidence="6">The sequence shown here is derived from an EMBL/GenBank/DDBJ whole genome shotgun (WGS) entry which is preliminary data.</text>
</comment>
<dbReference type="GO" id="GO:0061630">
    <property type="term" value="F:ubiquitin protein ligase activity"/>
    <property type="evidence" value="ECO:0007669"/>
    <property type="project" value="TreeGrafter"/>
</dbReference>
<keyword evidence="2 4" id="KW-0863">Zinc-finger</keyword>
<reference evidence="6 7" key="1">
    <citation type="journal article" date="2014" name="Agronomy (Basel)">
        <title>A Draft Genome Sequence for Ensete ventricosum, the Drought-Tolerant Tree Against Hunger.</title>
        <authorList>
            <person name="Harrison J."/>
            <person name="Moore K.A."/>
            <person name="Paszkiewicz K."/>
            <person name="Jones T."/>
            <person name="Grant M."/>
            <person name="Ambacheew D."/>
            <person name="Muzemil S."/>
            <person name="Studholme D.J."/>
        </authorList>
    </citation>
    <scope>NUCLEOTIDE SEQUENCE [LARGE SCALE GENOMIC DNA]</scope>
</reference>
<evidence type="ECO:0000256" key="1">
    <source>
        <dbReference type="ARBA" id="ARBA00022723"/>
    </source>
</evidence>
<evidence type="ECO:0000313" key="6">
    <source>
        <dbReference type="EMBL" id="RRT59649.1"/>
    </source>
</evidence>
<protein>
    <recommendedName>
        <fullName evidence="5">RING-type domain-containing protein</fullName>
    </recommendedName>
</protein>
<dbReference type="InterPro" id="IPR001841">
    <property type="entry name" value="Znf_RING"/>
</dbReference>
<dbReference type="PANTHER" id="PTHR15710">
    <property type="entry name" value="E3 UBIQUITIN-PROTEIN LIGASE PRAJA"/>
    <property type="match status" value="1"/>
</dbReference>
<dbReference type="GO" id="GO:0008270">
    <property type="term" value="F:zinc ion binding"/>
    <property type="evidence" value="ECO:0007669"/>
    <property type="project" value="UniProtKB-KW"/>
</dbReference>
<proteinExistence type="predicted"/>
<evidence type="ECO:0000256" key="3">
    <source>
        <dbReference type="ARBA" id="ARBA00022833"/>
    </source>
</evidence>
<dbReference type="EMBL" id="AMZH03008126">
    <property type="protein sequence ID" value="RRT59649.1"/>
    <property type="molecule type" value="Genomic_DNA"/>
</dbReference>
<name>A0A426Z6P9_ENSVE</name>
<dbReference type="GO" id="GO:0005737">
    <property type="term" value="C:cytoplasm"/>
    <property type="evidence" value="ECO:0007669"/>
    <property type="project" value="TreeGrafter"/>
</dbReference>
<accession>A0A426Z6P9</accession>
<evidence type="ECO:0000256" key="2">
    <source>
        <dbReference type="ARBA" id="ARBA00022771"/>
    </source>
</evidence>
<dbReference type="GO" id="GO:0016567">
    <property type="term" value="P:protein ubiquitination"/>
    <property type="evidence" value="ECO:0007669"/>
    <property type="project" value="TreeGrafter"/>
</dbReference>
<evidence type="ECO:0000259" key="5">
    <source>
        <dbReference type="PROSITE" id="PS50089"/>
    </source>
</evidence>
<dbReference type="AlphaFoldDB" id="A0A426Z6P9"/>
<organism evidence="6 7">
    <name type="scientific">Ensete ventricosum</name>
    <name type="common">Abyssinian banana</name>
    <name type="synonym">Musa ensete</name>
    <dbReference type="NCBI Taxonomy" id="4639"/>
    <lineage>
        <taxon>Eukaryota</taxon>
        <taxon>Viridiplantae</taxon>
        <taxon>Streptophyta</taxon>
        <taxon>Embryophyta</taxon>
        <taxon>Tracheophyta</taxon>
        <taxon>Spermatophyta</taxon>
        <taxon>Magnoliopsida</taxon>
        <taxon>Liliopsida</taxon>
        <taxon>Zingiberales</taxon>
        <taxon>Musaceae</taxon>
        <taxon>Ensete</taxon>
    </lineage>
</organism>
<dbReference type="PANTHER" id="PTHR15710:SF77">
    <property type="entry name" value="RING-H2 FINGER PROTEIN ATL21B"/>
    <property type="match status" value="1"/>
</dbReference>
<dbReference type="Proteomes" id="UP000287651">
    <property type="component" value="Unassembled WGS sequence"/>
</dbReference>
<dbReference type="SUPFAM" id="SSF57850">
    <property type="entry name" value="RING/U-box"/>
    <property type="match status" value="1"/>
</dbReference>
<keyword evidence="3" id="KW-0862">Zinc</keyword>
<evidence type="ECO:0000313" key="7">
    <source>
        <dbReference type="Proteomes" id="UP000287651"/>
    </source>
</evidence>
<dbReference type="Pfam" id="PF13639">
    <property type="entry name" value="zf-RING_2"/>
    <property type="match status" value="1"/>
</dbReference>
<dbReference type="SMART" id="SM00184">
    <property type="entry name" value="RING"/>
    <property type="match status" value="1"/>
</dbReference>
<dbReference type="Gene3D" id="3.30.40.10">
    <property type="entry name" value="Zinc/RING finger domain, C3HC4 (zinc finger)"/>
    <property type="match status" value="1"/>
</dbReference>
<keyword evidence="1" id="KW-0479">Metal-binding</keyword>
<dbReference type="InterPro" id="IPR013083">
    <property type="entry name" value="Znf_RING/FYVE/PHD"/>
</dbReference>
<sequence>MAIPLGPSKLALHSTSDNSDIHRKVIIEFTFCAMEESMLVISQGRSINFHTHLVEPFKRAITIELLETLSEEVTPELVPPESHMFHELLVLLGKKITEFARLAVNRALDHGYTVTKVVADGEWKTTCKLMRTMDDHDLVEKRRPPGASEAIVGSCGTCAVCLNEIPWNYTFYLPCSHVFHVDCILSWLTQAISCPLCRTTI</sequence>
<dbReference type="PROSITE" id="PS50089">
    <property type="entry name" value="ZF_RING_2"/>
    <property type="match status" value="1"/>
</dbReference>